<evidence type="ECO:0000313" key="2">
    <source>
        <dbReference type="EMBL" id="EKD11821.1"/>
    </source>
</evidence>
<feature type="compositionally biased region" description="Basic residues" evidence="1">
    <location>
        <begin position="23"/>
        <end position="33"/>
    </location>
</feature>
<dbReference type="OrthoDB" id="5386595at2759"/>
<protein>
    <submittedName>
        <fullName evidence="2">Uncharacterized protein</fullName>
    </submittedName>
</protein>
<gene>
    <name evidence="2" type="ORF">MBM_10015</name>
</gene>
<dbReference type="Proteomes" id="UP000006753">
    <property type="component" value="Unassembled WGS sequence"/>
</dbReference>
<evidence type="ECO:0000313" key="3">
    <source>
        <dbReference type="Proteomes" id="UP000006753"/>
    </source>
</evidence>
<keyword evidence="3" id="KW-1185">Reference proteome</keyword>
<dbReference type="KEGG" id="mbe:MBM_10015"/>
<accession>K1WG56</accession>
<organism evidence="2 3">
    <name type="scientific">Marssonina brunnea f. sp. multigermtubi (strain MB_m1)</name>
    <name type="common">Marssonina leaf spot fungus</name>
    <dbReference type="NCBI Taxonomy" id="1072389"/>
    <lineage>
        <taxon>Eukaryota</taxon>
        <taxon>Fungi</taxon>
        <taxon>Dikarya</taxon>
        <taxon>Ascomycota</taxon>
        <taxon>Pezizomycotina</taxon>
        <taxon>Leotiomycetes</taxon>
        <taxon>Helotiales</taxon>
        <taxon>Drepanopezizaceae</taxon>
        <taxon>Drepanopeziza</taxon>
    </lineage>
</organism>
<feature type="compositionally biased region" description="Basic and acidic residues" evidence="1">
    <location>
        <begin position="34"/>
        <end position="58"/>
    </location>
</feature>
<reference evidence="2 3" key="1">
    <citation type="journal article" date="2012" name="BMC Genomics">
        <title>Sequencing the genome of Marssonina brunnea reveals fungus-poplar co-evolution.</title>
        <authorList>
            <person name="Zhu S."/>
            <person name="Cao Y.-Z."/>
            <person name="Jiang C."/>
            <person name="Tan B.-Y."/>
            <person name="Wang Z."/>
            <person name="Feng S."/>
            <person name="Zhang L."/>
            <person name="Su X.-H."/>
            <person name="Brejova B."/>
            <person name="Vinar T."/>
            <person name="Xu M."/>
            <person name="Wang M.-X."/>
            <person name="Zhang S.-G."/>
            <person name="Huang M.-R."/>
            <person name="Wu R."/>
            <person name="Zhou Y."/>
        </authorList>
    </citation>
    <scope>NUCLEOTIDE SEQUENCE [LARGE SCALE GENOMIC DNA]</scope>
    <source>
        <strain evidence="2 3">MB_m1</strain>
    </source>
</reference>
<dbReference type="AlphaFoldDB" id="K1WG56"/>
<name>K1WG56_MARBU</name>
<sequence length="277" mass="30688">MSRESYLPEDLLPVAQRQELQRLHLKPKVLTKRPPKDASEDAPSQEERDKTASDVDRLKTRREALSGTILPRWESLQTRWKTHTSRLRWGGERGCSGHDEGQGEKIRPCEVQEGCSGATLREKNGPVGAAYLVPWLLNGGDLDYLFGITDGSAILSDSADAISLHTRIESALDNAEIVIVPRLEAGKETEWEVFVTDESELGDAACLTAESGQTKCKVLLKRNEPGSMKWVKNLEATPGPDLRKSMLMALARKVSDKYPPPGLVDANTFDELPYDPP</sequence>
<feature type="region of interest" description="Disordered" evidence="1">
    <location>
        <begin position="256"/>
        <end position="277"/>
    </location>
</feature>
<dbReference type="EMBL" id="JH921483">
    <property type="protein sequence ID" value="EKD11821.1"/>
    <property type="molecule type" value="Genomic_DNA"/>
</dbReference>
<dbReference type="InParanoid" id="K1WG56"/>
<feature type="region of interest" description="Disordered" evidence="1">
    <location>
        <begin position="1"/>
        <end position="58"/>
    </location>
</feature>
<dbReference type="HOGENOM" id="CLU_1005011_0_0_1"/>
<proteinExistence type="predicted"/>
<evidence type="ECO:0000256" key="1">
    <source>
        <dbReference type="SAM" id="MobiDB-lite"/>
    </source>
</evidence>